<organism evidence="1 2">
    <name type="scientific">Vibrio rotiferianus</name>
    <dbReference type="NCBI Taxonomy" id="190895"/>
    <lineage>
        <taxon>Bacteria</taxon>
        <taxon>Pseudomonadati</taxon>
        <taxon>Pseudomonadota</taxon>
        <taxon>Gammaproteobacteria</taxon>
        <taxon>Vibrionales</taxon>
        <taxon>Vibrionaceae</taxon>
        <taxon>Vibrio</taxon>
    </lineage>
</organism>
<reference evidence="1 2" key="1">
    <citation type="submission" date="2016-09" db="EMBL/GenBank/DDBJ databases">
        <title>Isolation, identification and antibiotic sensitivity analysis of bacterial pathogen from juvenile Hippocampus erectus with tail-rotted disease.</title>
        <authorList>
            <person name="Yang Q."/>
        </authorList>
    </citation>
    <scope>NUCLEOTIDE SEQUENCE [LARGE SCALE GENOMIC DNA]</scope>
    <source>
        <strain evidence="1 2">HM-10</strain>
    </source>
</reference>
<comment type="caution">
    <text evidence="1">The sequence shown here is derived from an EMBL/GenBank/DDBJ whole genome shotgun (WGS) entry which is preliminary data.</text>
</comment>
<proteinExistence type="predicted"/>
<gene>
    <name evidence="1" type="ORF">BI375_23025</name>
</gene>
<dbReference type="Proteomes" id="UP000180133">
    <property type="component" value="Unassembled WGS sequence"/>
</dbReference>
<accession>A0ABX3D593</accession>
<protein>
    <submittedName>
        <fullName evidence="1">Uncharacterized protein</fullName>
    </submittedName>
</protein>
<evidence type="ECO:0000313" key="1">
    <source>
        <dbReference type="EMBL" id="OHY90549.1"/>
    </source>
</evidence>
<sequence length="80" mass="9046">MSNKAMSLIDESNKEQVIKLLNMNLVKQDGFYNDFLITDITATHNGIHVETKDTSEEQKSDRKELINKVLKACGIEHGVI</sequence>
<name>A0ABX3D593_9VIBR</name>
<evidence type="ECO:0000313" key="2">
    <source>
        <dbReference type="Proteomes" id="UP000180133"/>
    </source>
</evidence>
<keyword evidence="2" id="KW-1185">Reference proteome</keyword>
<dbReference type="RefSeq" id="WP_071236566.1">
    <property type="nucleotide sequence ID" value="NZ_KV861343.1"/>
</dbReference>
<dbReference type="EMBL" id="MKFT01000030">
    <property type="protein sequence ID" value="OHY90549.1"/>
    <property type="molecule type" value="Genomic_DNA"/>
</dbReference>